<sequence length="191" mass="21218">MNESPTWYANALESGESDRVNEAIDRIEAIDATDRVPVYDDLFDACRPIYKSDDGYVRQSVVRFLRDAYPRFELRLGASATESVEGYTLDDLSEQRTALLEFLLEALTDDDGRVRRAAVDGIETLALVLATAELDAERQALAEELERLQTAHSGDVQTHIEQARRTLEERSGIGAMLSGLQLSDDGFDSDG</sequence>
<accession>M0CK17</accession>
<dbReference type="eggNOG" id="arCOG09060">
    <property type="taxonomic scope" value="Archaea"/>
</dbReference>
<reference evidence="1 2" key="1">
    <citation type="journal article" date="2014" name="PLoS Genet.">
        <title>Phylogenetically driven sequencing of extremely halophilic archaea reveals strategies for static and dynamic osmo-response.</title>
        <authorList>
            <person name="Becker E.A."/>
            <person name="Seitzer P.M."/>
            <person name="Tritt A."/>
            <person name="Larsen D."/>
            <person name="Krusor M."/>
            <person name="Yao A.I."/>
            <person name="Wu D."/>
            <person name="Madern D."/>
            <person name="Eisen J.A."/>
            <person name="Darling A.E."/>
            <person name="Facciotti M.T."/>
        </authorList>
    </citation>
    <scope>NUCLEOTIDE SEQUENCE [LARGE SCALE GENOMIC DNA]</scope>
    <source>
        <strain evidence="1 2">JCM 13563</strain>
    </source>
</reference>
<evidence type="ECO:0000313" key="1">
    <source>
        <dbReference type="EMBL" id="ELZ22973.1"/>
    </source>
</evidence>
<dbReference type="Proteomes" id="UP000011615">
    <property type="component" value="Unassembled WGS sequence"/>
</dbReference>
<dbReference type="Gene3D" id="1.25.10.10">
    <property type="entry name" value="Leucine-rich Repeat Variant"/>
    <property type="match status" value="1"/>
</dbReference>
<dbReference type="PATRIC" id="fig|1230457.4.peg.1069"/>
<dbReference type="PROSITE" id="PS50077">
    <property type="entry name" value="HEAT_REPEAT"/>
    <property type="match status" value="1"/>
</dbReference>
<name>M0CK17_9EURY</name>
<gene>
    <name evidence="1" type="ORF">C476_05337</name>
</gene>
<proteinExistence type="predicted"/>
<protein>
    <recommendedName>
        <fullName evidence="3">HEAT repeat domain-containing protein</fullName>
    </recommendedName>
</protein>
<dbReference type="EMBL" id="AOIT01000025">
    <property type="protein sequence ID" value="ELZ22973.1"/>
    <property type="molecule type" value="Genomic_DNA"/>
</dbReference>
<dbReference type="SUPFAM" id="SSF48371">
    <property type="entry name" value="ARM repeat"/>
    <property type="match status" value="1"/>
</dbReference>
<dbReference type="AlphaFoldDB" id="M0CK17"/>
<dbReference type="InterPro" id="IPR016024">
    <property type="entry name" value="ARM-type_fold"/>
</dbReference>
<comment type="caution">
    <text evidence="1">The sequence shown here is derived from an EMBL/GenBank/DDBJ whole genome shotgun (WGS) entry which is preliminary data.</text>
</comment>
<dbReference type="OrthoDB" id="240934at2157"/>
<evidence type="ECO:0000313" key="2">
    <source>
        <dbReference type="Proteomes" id="UP000011615"/>
    </source>
</evidence>
<evidence type="ECO:0008006" key="3">
    <source>
        <dbReference type="Google" id="ProtNLM"/>
    </source>
</evidence>
<organism evidence="1 2">
    <name type="scientific">Natrinema limicola JCM 13563</name>
    <dbReference type="NCBI Taxonomy" id="1230457"/>
    <lineage>
        <taxon>Archaea</taxon>
        <taxon>Methanobacteriati</taxon>
        <taxon>Methanobacteriota</taxon>
        <taxon>Stenosarchaea group</taxon>
        <taxon>Halobacteria</taxon>
        <taxon>Halobacteriales</taxon>
        <taxon>Natrialbaceae</taxon>
        <taxon>Natrinema</taxon>
    </lineage>
</organism>
<dbReference type="RefSeq" id="WP_008010636.1">
    <property type="nucleotide sequence ID" value="NZ_AOIT01000025.1"/>
</dbReference>
<keyword evidence="2" id="KW-1185">Reference proteome</keyword>
<dbReference type="InterPro" id="IPR021133">
    <property type="entry name" value="HEAT_type_2"/>
</dbReference>
<dbReference type="InterPro" id="IPR011989">
    <property type="entry name" value="ARM-like"/>
</dbReference>